<dbReference type="GO" id="GO:0008061">
    <property type="term" value="F:chitin binding"/>
    <property type="evidence" value="ECO:0007669"/>
    <property type="project" value="UniProtKB-KW"/>
</dbReference>
<evidence type="ECO:0000313" key="5">
    <source>
        <dbReference type="EMBL" id="KUM63500.1"/>
    </source>
</evidence>
<feature type="compositionally biased region" description="Low complexity" evidence="3">
    <location>
        <begin position="1"/>
        <end position="17"/>
    </location>
</feature>
<keyword evidence="6" id="KW-1185">Reference proteome</keyword>
<protein>
    <recommendedName>
        <fullName evidence="4">LysM domain-containing protein</fullName>
    </recommendedName>
</protein>
<dbReference type="InterPro" id="IPR018392">
    <property type="entry name" value="LysM"/>
</dbReference>
<feature type="region of interest" description="Disordered" evidence="3">
    <location>
        <begin position="1"/>
        <end position="26"/>
    </location>
</feature>
<dbReference type="Gene3D" id="3.10.350.10">
    <property type="entry name" value="LysM domain"/>
    <property type="match status" value="1"/>
</dbReference>
<dbReference type="InterPro" id="IPR036779">
    <property type="entry name" value="LysM_dom_sf"/>
</dbReference>
<organism evidence="5 6">
    <name type="scientific">Penicillium freii</name>
    <dbReference type="NCBI Taxonomy" id="48697"/>
    <lineage>
        <taxon>Eukaryota</taxon>
        <taxon>Fungi</taxon>
        <taxon>Dikarya</taxon>
        <taxon>Ascomycota</taxon>
        <taxon>Pezizomycotina</taxon>
        <taxon>Eurotiomycetes</taxon>
        <taxon>Eurotiomycetidae</taxon>
        <taxon>Eurotiales</taxon>
        <taxon>Aspergillaceae</taxon>
        <taxon>Penicillium</taxon>
    </lineage>
</organism>
<name>A0A117NQ87_PENFR</name>
<keyword evidence="1" id="KW-0147">Chitin-binding</keyword>
<evidence type="ECO:0000259" key="4">
    <source>
        <dbReference type="PROSITE" id="PS51782"/>
    </source>
</evidence>
<dbReference type="PROSITE" id="PS51782">
    <property type="entry name" value="LYSM"/>
    <property type="match status" value="1"/>
</dbReference>
<dbReference type="STRING" id="48697.A0A117NQ87"/>
<gene>
    <name evidence="5" type="ORF">ACN42_g3579</name>
</gene>
<proteinExistence type="predicted"/>
<dbReference type="PANTHER" id="PTHR34997:SF1">
    <property type="entry name" value="PEPTIDOGLYCAN-BINDING LYSIN DOMAIN"/>
    <property type="match status" value="1"/>
</dbReference>
<evidence type="ECO:0000256" key="3">
    <source>
        <dbReference type="SAM" id="MobiDB-lite"/>
    </source>
</evidence>
<comment type="caution">
    <text evidence="5">The sequence shown here is derived from an EMBL/GenBank/DDBJ whole genome shotgun (WGS) entry which is preliminary data.</text>
</comment>
<keyword evidence="2" id="KW-0843">Virulence</keyword>
<dbReference type="EMBL" id="LLXE01000071">
    <property type="protein sequence ID" value="KUM63500.1"/>
    <property type="molecule type" value="Genomic_DNA"/>
</dbReference>
<dbReference type="PANTHER" id="PTHR34997">
    <property type="entry name" value="AM15"/>
    <property type="match status" value="1"/>
</dbReference>
<reference evidence="5 6" key="1">
    <citation type="submission" date="2015-10" db="EMBL/GenBank/DDBJ databases">
        <title>Genome sequencing of Penicillium freii.</title>
        <authorList>
            <person name="Nguyen H.D."/>
            <person name="Visagie C.M."/>
            <person name="Seifert K.A."/>
        </authorList>
    </citation>
    <scope>NUCLEOTIDE SEQUENCE [LARGE SCALE GENOMIC DNA]</scope>
    <source>
        <strain evidence="5 6">DAOM 242723</strain>
    </source>
</reference>
<feature type="domain" description="LysM" evidence="4">
    <location>
        <begin position="32"/>
        <end position="78"/>
    </location>
</feature>
<accession>A0A117NQ87</accession>
<dbReference type="Proteomes" id="UP000055045">
    <property type="component" value="Unassembled WGS sequence"/>
</dbReference>
<dbReference type="SUPFAM" id="SSF54106">
    <property type="entry name" value="LysM domain"/>
    <property type="match status" value="1"/>
</dbReference>
<dbReference type="InterPro" id="IPR052210">
    <property type="entry name" value="LysM1-like"/>
</dbReference>
<evidence type="ECO:0000313" key="6">
    <source>
        <dbReference type="Proteomes" id="UP000055045"/>
    </source>
</evidence>
<sequence length="82" mass="8826">MALHSTAVTTSTRATMTPPAPTQAGIPSECNAYDLAQHGDGCEVFASRNKITVDQLYTWNPALNNACENFWLTEAYCIGVSS</sequence>
<evidence type="ECO:0000256" key="2">
    <source>
        <dbReference type="ARBA" id="ARBA00023026"/>
    </source>
</evidence>
<evidence type="ECO:0000256" key="1">
    <source>
        <dbReference type="ARBA" id="ARBA00022669"/>
    </source>
</evidence>
<dbReference type="AlphaFoldDB" id="A0A117NQ87"/>